<keyword evidence="2" id="KW-1185">Reference proteome</keyword>
<sequence>MKRKETYIISDVGLLELTEERNTEISLRRDNFDERIGVAVQQYGGIRFKQLAVDHADDSYIVVGFGGGSGDAVVLVHRLHELADHWLHFLLPPQPLLSFELSD</sequence>
<reference evidence="1 2" key="1">
    <citation type="submission" date="2019-04" db="EMBL/GenBank/DDBJ databases">
        <title>An improved genome assembly and genetic linkage map for asparagus bean, Vigna unguiculata ssp. sesquipedialis.</title>
        <authorList>
            <person name="Xia Q."/>
            <person name="Zhang R."/>
            <person name="Dong Y."/>
        </authorList>
    </citation>
    <scope>NUCLEOTIDE SEQUENCE [LARGE SCALE GENOMIC DNA]</scope>
    <source>
        <tissue evidence="1">Leaf</tissue>
    </source>
</reference>
<name>A0A4D6NB96_VIGUN</name>
<evidence type="ECO:0000313" key="2">
    <source>
        <dbReference type="Proteomes" id="UP000501690"/>
    </source>
</evidence>
<organism evidence="1 2">
    <name type="scientific">Vigna unguiculata</name>
    <name type="common">Cowpea</name>
    <dbReference type="NCBI Taxonomy" id="3917"/>
    <lineage>
        <taxon>Eukaryota</taxon>
        <taxon>Viridiplantae</taxon>
        <taxon>Streptophyta</taxon>
        <taxon>Embryophyta</taxon>
        <taxon>Tracheophyta</taxon>
        <taxon>Spermatophyta</taxon>
        <taxon>Magnoliopsida</taxon>
        <taxon>eudicotyledons</taxon>
        <taxon>Gunneridae</taxon>
        <taxon>Pentapetalae</taxon>
        <taxon>rosids</taxon>
        <taxon>fabids</taxon>
        <taxon>Fabales</taxon>
        <taxon>Fabaceae</taxon>
        <taxon>Papilionoideae</taxon>
        <taxon>50 kb inversion clade</taxon>
        <taxon>NPAAA clade</taxon>
        <taxon>indigoferoid/millettioid clade</taxon>
        <taxon>Phaseoleae</taxon>
        <taxon>Vigna</taxon>
    </lineage>
</organism>
<dbReference type="AlphaFoldDB" id="A0A4D6NB96"/>
<proteinExistence type="predicted"/>
<accession>A0A4D6NB96</accession>
<gene>
    <name evidence="1" type="ORF">DEO72_LG10g1818</name>
</gene>
<dbReference type="EMBL" id="CP039354">
    <property type="protein sequence ID" value="QCE10588.1"/>
    <property type="molecule type" value="Genomic_DNA"/>
</dbReference>
<protein>
    <submittedName>
        <fullName evidence="1">Uncharacterized protein</fullName>
    </submittedName>
</protein>
<dbReference type="Proteomes" id="UP000501690">
    <property type="component" value="Linkage Group LG10"/>
</dbReference>
<evidence type="ECO:0000313" key="1">
    <source>
        <dbReference type="EMBL" id="QCE10588.1"/>
    </source>
</evidence>